<dbReference type="AlphaFoldDB" id="A0A9Q0MT21"/>
<name>A0A9Q0MT21_9DIPT</name>
<gene>
    <name evidence="6" type="primary">Fas2_1</name>
    <name evidence="6" type="ORF">Bhyg_15176</name>
</gene>
<dbReference type="Proteomes" id="UP001151699">
    <property type="component" value="Chromosome C"/>
</dbReference>
<dbReference type="GO" id="GO:0098632">
    <property type="term" value="F:cell-cell adhesion mediator activity"/>
    <property type="evidence" value="ECO:0007669"/>
    <property type="project" value="TreeGrafter"/>
</dbReference>
<dbReference type="Pfam" id="PF07679">
    <property type="entry name" value="I-set"/>
    <property type="match status" value="3"/>
</dbReference>
<sequence>MFVPKDYVKCHKEPRLQILPIQEIQRKPVGKPFLLTCRPDVHDPNLITDLQWRDNLNMRVMPKTTGQSSPPMYTEVLPGDQSLALMITSLTEGMAGMYYCSASYANNFPLEISVKIETYVAITWVNAAESQFPTAGKTSTIFCEVTANPAPTVDWLRNGDPIKSGERYAVDARGLLIRDINQDDDGIYTCRAAVIQTGELVERNIRVEVQIPPKIWSMPESLEAIEEQQFSFQCNATGKPVNKITGQMSITRVTHEDYGTYTCHAKNNAGEDKATTLINVLIRPRIYELLNITIAENKEGALICKATGRPAPEITFRRWGTQEEFVQGVQPDDDRIVLEQTANNERGEATGTLRIYKMYKTDDGLYECVARNRGQSAYKVGHITVEYKPSFDHMKGLPPVFTWEERKANLSCLAQGIPNATIEWRWNDRSIKELSDPNLQIESHGPRSDLLVIPRDRRYYSAYKCIASNRLGTVDHIMQLREARIPDIVVQATPRIVTATTMTFDIIGPATELGLPILTYTVQYKELIEPDWTNARNKTWTAANEKTIDSVYTIEGLRPQTVYNFRFAARNLVGLGNWGAYKQQSTPVRSVPEPPKILHATDKNTDANDEEQIVVSPYSDHFDLTWQISADNGEPINYYQVRYCPGLKVDGAWNEIARLCVQENTPITVTNDFKMNNLNGDTYYRIEVRAHNAIGFSQPSTLLMRTARGSDLVIRVDTPVLSSAAIIGIAVGGVLLLIILIDFLCCLIVNVGIMATLCRRTKRSPSELDDESKIGSLYGWRFPLPYCSGQLVKEPPPSPLPLPPPVKFGGSPLTTPLEEKEPLNTPCGSMKNSIVEYDGRVVHSRSGEIIGKNSSV</sequence>
<dbReference type="GO" id="GO:0007411">
    <property type="term" value="P:axon guidance"/>
    <property type="evidence" value="ECO:0007669"/>
    <property type="project" value="TreeGrafter"/>
</dbReference>
<dbReference type="GO" id="GO:0005886">
    <property type="term" value="C:plasma membrane"/>
    <property type="evidence" value="ECO:0007669"/>
    <property type="project" value="TreeGrafter"/>
</dbReference>
<keyword evidence="1" id="KW-0677">Repeat</keyword>
<dbReference type="InterPro" id="IPR013783">
    <property type="entry name" value="Ig-like_fold"/>
</dbReference>
<evidence type="ECO:0000313" key="6">
    <source>
        <dbReference type="EMBL" id="KAJ6636585.1"/>
    </source>
</evidence>
<feature type="domain" description="Ig-like" evidence="4">
    <location>
        <begin position="14"/>
        <end position="106"/>
    </location>
</feature>
<keyword evidence="7" id="KW-1185">Reference proteome</keyword>
<dbReference type="InterPro" id="IPR013098">
    <property type="entry name" value="Ig_I-set"/>
</dbReference>
<keyword evidence="3" id="KW-1133">Transmembrane helix</keyword>
<organism evidence="6 7">
    <name type="scientific">Pseudolycoriella hygida</name>
    <dbReference type="NCBI Taxonomy" id="35572"/>
    <lineage>
        <taxon>Eukaryota</taxon>
        <taxon>Metazoa</taxon>
        <taxon>Ecdysozoa</taxon>
        <taxon>Arthropoda</taxon>
        <taxon>Hexapoda</taxon>
        <taxon>Insecta</taxon>
        <taxon>Pterygota</taxon>
        <taxon>Neoptera</taxon>
        <taxon>Endopterygota</taxon>
        <taxon>Diptera</taxon>
        <taxon>Nematocera</taxon>
        <taxon>Sciaroidea</taxon>
        <taxon>Sciaridae</taxon>
        <taxon>Pseudolycoriella</taxon>
    </lineage>
</organism>
<dbReference type="PROSITE" id="PS50835">
    <property type="entry name" value="IG_LIKE"/>
    <property type="match status" value="5"/>
</dbReference>
<dbReference type="InterPro" id="IPR036179">
    <property type="entry name" value="Ig-like_dom_sf"/>
</dbReference>
<dbReference type="Pfam" id="PF13927">
    <property type="entry name" value="Ig_3"/>
    <property type="match status" value="1"/>
</dbReference>
<keyword evidence="3" id="KW-0472">Membrane</keyword>
<dbReference type="SMART" id="SM00409">
    <property type="entry name" value="IG"/>
    <property type="match status" value="5"/>
</dbReference>
<dbReference type="SMART" id="SM00060">
    <property type="entry name" value="FN3"/>
    <property type="match status" value="2"/>
</dbReference>
<dbReference type="PROSITE" id="PS50853">
    <property type="entry name" value="FN3"/>
    <property type="match status" value="2"/>
</dbReference>
<feature type="domain" description="Fibronectin type-III" evidence="5">
    <location>
        <begin position="485"/>
        <end position="594"/>
    </location>
</feature>
<dbReference type="SUPFAM" id="SSF49265">
    <property type="entry name" value="Fibronectin type III"/>
    <property type="match status" value="1"/>
</dbReference>
<feature type="domain" description="Ig-like" evidence="4">
    <location>
        <begin position="216"/>
        <end position="279"/>
    </location>
</feature>
<dbReference type="Gene3D" id="2.60.40.10">
    <property type="entry name" value="Immunoglobulins"/>
    <property type="match status" value="6"/>
</dbReference>
<feature type="domain" description="Fibronectin type-III" evidence="5">
    <location>
        <begin position="607"/>
        <end position="710"/>
    </location>
</feature>
<evidence type="ECO:0000256" key="2">
    <source>
        <dbReference type="ARBA" id="ARBA00023319"/>
    </source>
</evidence>
<dbReference type="InterPro" id="IPR007110">
    <property type="entry name" value="Ig-like_dom"/>
</dbReference>
<dbReference type="InterPro" id="IPR036116">
    <property type="entry name" value="FN3_sf"/>
</dbReference>
<dbReference type="SMART" id="SM00408">
    <property type="entry name" value="IGc2"/>
    <property type="match status" value="4"/>
</dbReference>
<keyword evidence="2" id="KW-0393">Immunoglobulin domain</keyword>
<dbReference type="CDD" id="cd00063">
    <property type="entry name" value="FN3"/>
    <property type="match status" value="2"/>
</dbReference>
<dbReference type="InterPro" id="IPR003961">
    <property type="entry name" value="FN3_dom"/>
</dbReference>
<feature type="transmembrane region" description="Helical" evidence="3">
    <location>
        <begin position="725"/>
        <end position="753"/>
    </location>
</feature>
<dbReference type="GO" id="GO:0030424">
    <property type="term" value="C:axon"/>
    <property type="evidence" value="ECO:0007669"/>
    <property type="project" value="TreeGrafter"/>
</dbReference>
<dbReference type="PANTHER" id="PTHR10075">
    <property type="entry name" value="BASIGIN RELATED"/>
    <property type="match status" value="1"/>
</dbReference>
<evidence type="ECO:0000256" key="1">
    <source>
        <dbReference type="ARBA" id="ARBA00022737"/>
    </source>
</evidence>
<feature type="domain" description="Ig-like" evidence="4">
    <location>
        <begin position="284"/>
        <end position="384"/>
    </location>
</feature>
<dbReference type="SUPFAM" id="SSF48726">
    <property type="entry name" value="Immunoglobulin"/>
    <property type="match status" value="5"/>
</dbReference>
<evidence type="ECO:0000259" key="4">
    <source>
        <dbReference type="PROSITE" id="PS50835"/>
    </source>
</evidence>
<evidence type="ECO:0000313" key="7">
    <source>
        <dbReference type="Proteomes" id="UP001151699"/>
    </source>
</evidence>
<dbReference type="PANTHER" id="PTHR10075:SF100">
    <property type="entry name" value="FASCICLIN-2"/>
    <property type="match status" value="1"/>
</dbReference>
<dbReference type="OrthoDB" id="10056271at2759"/>
<feature type="domain" description="Ig-like" evidence="4">
    <location>
        <begin position="109"/>
        <end position="206"/>
    </location>
</feature>
<dbReference type="EMBL" id="WJQU01000004">
    <property type="protein sequence ID" value="KAJ6636585.1"/>
    <property type="molecule type" value="Genomic_DNA"/>
</dbReference>
<keyword evidence="3" id="KW-0812">Transmembrane</keyword>
<dbReference type="GO" id="GO:0007156">
    <property type="term" value="P:homophilic cell adhesion via plasma membrane adhesion molecules"/>
    <property type="evidence" value="ECO:0007669"/>
    <property type="project" value="TreeGrafter"/>
</dbReference>
<proteinExistence type="predicted"/>
<accession>A0A9Q0MT21</accession>
<dbReference type="InterPro" id="IPR003599">
    <property type="entry name" value="Ig_sub"/>
</dbReference>
<reference evidence="6" key="1">
    <citation type="submission" date="2022-07" db="EMBL/GenBank/DDBJ databases">
        <authorList>
            <person name="Trinca V."/>
            <person name="Uliana J.V.C."/>
            <person name="Torres T.T."/>
            <person name="Ward R.J."/>
            <person name="Monesi N."/>
        </authorList>
    </citation>
    <scope>NUCLEOTIDE SEQUENCE</scope>
    <source>
        <strain evidence="6">HSMRA1968</strain>
        <tissue evidence="6">Whole embryos</tissue>
    </source>
</reference>
<feature type="domain" description="Ig-like" evidence="4">
    <location>
        <begin position="389"/>
        <end position="481"/>
    </location>
</feature>
<evidence type="ECO:0000256" key="3">
    <source>
        <dbReference type="SAM" id="Phobius"/>
    </source>
</evidence>
<evidence type="ECO:0000259" key="5">
    <source>
        <dbReference type="PROSITE" id="PS50853"/>
    </source>
</evidence>
<dbReference type="GO" id="GO:0070593">
    <property type="term" value="P:dendrite self-avoidance"/>
    <property type="evidence" value="ECO:0007669"/>
    <property type="project" value="TreeGrafter"/>
</dbReference>
<dbReference type="InterPro" id="IPR003598">
    <property type="entry name" value="Ig_sub2"/>
</dbReference>
<comment type="caution">
    <text evidence="6">The sequence shown here is derived from an EMBL/GenBank/DDBJ whole genome shotgun (WGS) entry which is preliminary data.</text>
</comment>
<dbReference type="Pfam" id="PF00041">
    <property type="entry name" value="fn3"/>
    <property type="match status" value="1"/>
</dbReference>
<protein>
    <submittedName>
        <fullName evidence="6">Fasciclin-2</fullName>
    </submittedName>
</protein>